<protein>
    <submittedName>
        <fullName evidence="1">Uncharacterized protein</fullName>
    </submittedName>
</protein>
<dbReference type="Gramene" id="EFJ36279">
    <property type="protein sequence ID" value="EFJ36279"/>
    <property type="gene ID" value="SELMODRAFT_404137"/>
</dbReference>
<dbReference type="HOGENOM" id="CLU_2125378_0_0_1"/>
<keyword evidence="2" id="KW-1185">Reference proteome</keyword>
<sequence length="114" mass="12517">MDNACGSLLLAPRVRRAVYAAAHRTLDFLASFDDGATLSEMVPSNQRGGTPETLELLAHEERASQLEDQPCNSSCDRVFFDLQSTLGFSGQLFRLPFVLCAILRALLVEHAPHT</sequence>
<gene>
    <name evidence="1" type="ORF">SELMODRAFT_404137</name>
</gene>
<organism evidence="2">
    <name type="scientific">Selaginella moellendorffii</name>
    <name type="common">Spikemoss</name>
    <dbReference type="NCBI Taxonomy" id="88036"/>
    <lineage>
        <taxon>Eukaryota</taxon>
        <taxon>Viridiplantae</taxon>
        <taxon>Streptophyta</taxon>
        <taxon>Embryophyta</taxon>
        <taxon>Tracheophyta</taxon>
        <taxon>Lycopodiopsida</taxon>
        <taxon>Selaginellales</taxon>
        <taxon>Selaginellaceae</taxon>
        <taxon>Selaginella</taxon>
    </lineage>
</organism>
<dbReference type="KEGG" id="smo:SELMODRAFT_404137"/>
<name>D8QUE0_SELML</name>
<dbReference type="AlphaFoldDB" id="D8QUE0"/>
<dbReference type="EMBL" id="GL377567">
    <property type="protein sequence ID" value="EFJ36279.1"/>
    <property type="molecule type" value="Genomic_DNA"/>
</dbReference>
<dbReference type="InParanoid" id="D8QUE0"/>
<evidence type="ECO:0000313" key="1">
    <source>
        <dbReference type="EMBL" id="EFJ36279.1"/>
    </source>
</evidence>
<dbReference type="Proteomes" id="UP000001514">
    <property type="component" value="Unassembled WGS sequence"/>
</dbReference>
<evidence type="ECO:0000313" key="2">
    <source>
        <dbReference type="Proteomes" id="UP000001514"/>
    </source>
</evidence>
<proteinExistence type="predicted"/>
<accession>D8QUE0</accession>
<reference evidence="1 2" key="1">
    <citation type="journal article" date="2011" name="Science">
        <title>The Selaginella genome identifies genetic changes associated with the evolution of vascular plants.</title>
        <authorList>
            <person name="Banks J.A."/>
            <person name="Nishiyama T."/>
            <person name="Hasebe M."/>
            <person name="Bowman J.L."/>
            <person name="Gribskov M."/>
            <person name="dePamphilis C."/>
            <person name="Albert V.A."/>
            <person name="Aono N."/>
            <person name="Aoyama T."/>
            <person name="Ambrose B.A."/>
            <person name="Ashton N.W."/>
            <person name="Axtell M.J."/>
            <person name="Barker E."/>
            <person name="Barker M.S."/>
            <person name="Bennetzen J.L."/>
            <person name="Bonawitz N.D."/>
            <person name="Chapple C."/>
            <person name="Cheng C."/>
            <person name="Correa L.G."/>
            <person name="Dacre M."/>
            <person name="DeBarry J."/>
            <person name="Dreyer I."/>
            <person name="Elias M."/>
            <person name="Engstrom E.M."/>
            <person name="Estelle M."/>
            <person name="Feng L."/>
            <person name="Finet C."/>
            <person name="Floyd S.K."/>
            <person name="Frommer W.B."/>
            <person name="Fujita T."/>
            <person name="Gramzow L."/>
            <person name="Gutensohn M."/>
            <person name="Harholt J."/>
            <person name="Hattori M."/>
            <person name="Heyl A."/>
            <person name="Hirai T."/>
            <person name="Hiwatashi Y."/>
            <person name="Ishikawa M."/>
            <person name="Iwata M."/>
            <person name="Karol K.G."/>
            <person name="Koehler B."/>
            <person name="Kolukisaoglu U."/>
            <person name="Kubo M."/>
            <person name="Kurata T."/>
            <person name="Lalonde S."/>
            <person name="Li K."/>
            <person name="Li Y."/>
            <person name="Litt A."/>
            <person name="Lyons E."/>
            <person name="Manning G."/>
            <person name="Maruyama T."/>
            <person name="Michael T.P."/>
            <person name="Mikami K."/>
            <person name="Miyazaki S."/>
            <person name="Morinaga S."/>
            <person name="Murata T."/>
            <person name="Mueller-Roeber B."/>
            <person name="Nelson D.R."/>
            <person name="Obara M."/>
            <person name="Oguri Y."/>
            <person name="Olmstead R.G."/>
            <person name="Onodera N."/>
            <person name="Petersen B.L."/>
            <person name="Pils B."/>
            <person name="Prigge M."/>
            <person name="Rensing S.A."/>
            <person name="Riano-Pachon D.M."/>
            <person name="Roberts A.W."/>
            <person name="Sato Y."/>
            <person name="Scheller H.V."/>
            <person name="Schulz B."/>
            <person name="Schulz C."/>
            <person name="Shakirov E.V."/>
            <person name="Shibagaki N."/>
            <person name="Shinohara N."/>
            <person name="Shippen D.E."/>
            <person name="Soerensen I."/>
            <person name="Sotooka R."/>
            <person name="Sugimoto N."/>
            <person name="Sugita M."/>
            <person name="Sumikawa N."/>
            <person name="Tanurdzic M."/>
            <person name="Theissen G."/>
            <person name="Ulvskov P."/>
            <person name="Wakazuki S."/>
            <person name="Weng J.K."/>
            <person name="Willats W.W."/>
            <person name="Wipf D."/>
            <person name="Wolf P.G."/>
            <person name="Yang L."/>
            <person name="Zimmer A.D."/>
            <person name="Zhu Q."/>
            <person name="Mitros T."/>
            <person name="Hellsten U."/>
            <person name="Loque D."/>
            <person name="Otillar R."/>
            <person name="Salamov A."/>
            <person name="Schmutz J."/>
            <person name="Shapiro H."/>
            <person name="Lindquist E."/>
            <person name="Lucas S."/>
            <person name="Rokhsar D."/>
            <person name="Grigoriev I.V."/>
        </authorList>
    </citation>
    <scope>NUCLEOTIDE SEQUENCE [LARGE SCALE GENOMIC DNA]</scope>
</reference>